<feature type="transmembrane region" description="Helical" evidence="5">
    <location>
        <begin position="262"/>
        <end position="284"/>
    </location>
</feature>
<evidence type="ECO:0000313" key="8">
    <source>
        <dbReference type="Proteomes" id="UP001141619"/>
    </source>
</evidence>
<dbReference type="GO" id="GO:0005886">
    <property type="term" value="C:plasma membrane"/>
    <property type="evidence" value="ECO:0007669"/>
    <property type="project" value="TreeGrafter"/>
</dbReference>
<reference evidence="7" key="2">
    <citation type="journal article" date="2023" name="Syst. Appl. Microbiol.">
        <title>Govania unica gen. nov., sp. nov., a rare biosphere bacterium that represents a novel family in the class Alphaproteobacteria.</title>
        <authorList>
            <person name="Vandamme P."/>
            <person name="Peeters C."/>
            <person name="Hettiarachchi A."/>
            <person name="Cnockaert M."/>
            <person name="Carlier A."/>
        </authorList>
    </citation>
    <scope>NUCLEOTIDE SEQUENCE</scope>
    <source>
        <strain evidence="7">LMG 31809</strain>
    </source>
</reference>
<evidence type="ECO:0000256" key="1">
    <source>
        <dbReference type="ARBA" id="ARBA00004141"/>
    </source>
</evidence>
<dbReference type="RefSeq" id="WP_274944146.1">
    <property type="nucleotide sequence ID" value="NZ_JANWOI010000003.1"/>
</dbReference>
<dbReference type="PROSITE" id="PS50850">
    <property type="entry name" value="MFS"/>
    <property type="match status" value="1"/>
</dbReference>
<feature type="transmembrane region" description="Helical" evidence="5">
    <location>
        <begin position="323"/>
        <end position="345"/>
    </location>
</feature>
<gene>
    <name evidence="7" type="ORF">NYP16_10820</name>
</gene>
<keyword evidence="2 5" id="KW-0812">Transmembrane</keyword>
<evidence type="ECO:0000259" key="6">
    <source>
        <dbReference type="PROSITE" id="PS50850"/>
    </source>
</evidence>
<comment type="subcellular location">
    <subcellularLocation>
        <location evidence="1">Membrane</location>
        <topology evidence="1">Multi-pass membrane protein</topology>
    </subcellularLocation>
</comment>
<dbReference type="InterPro" id="IPR020846">
    <property type="entry name" value="MFS_dom"/>
</dbReference>
<feature type="transmembrane region" description="Helical" evidence="5">
    <location>
        <begin position="60"/>
        <end position="84"/>
    </location>
</feature>
<feature type="transmembrane region" description="Helical" evidence="5">
    <location>
        <begin position="150"/>
        <end position="174"/>
    </location>
</feature>
<feature type="transmembrane region" description="Helical" evidence="5">
    <location>
        <begin position="351"/>
        <end position="373"/>
    </location>
</feature>
<accession>A0A9X3TZ32</accession>
<feature type="transmembrane region" description="Helical" evidence="5">
    <location>
        <begin position="180"/>
        <end position="198"/>
    </location>
</feature>
<dbReference type="Proteomes" id="UP001141619">
    <property type="component" value="Unassembled WGS sequence"/>
</dbReference>
<feature type="transmembrane region" description="Helical" evidence="5">
    <location>
        <begin position="415"/>
        <end position="436"/>
    </location>
</feature>
<dbReference type="Pfam" id="PF07690">
    <property type="entry name" value="MFS_1"/>
    <property type="match status" value="1"/>
</dbReference>
<feature type="transmembrane region" description="Helical" evidence="5">
    <location>
        <begin position="385"/>
        <end position="409"/>
    </location>
</feature>
<dbReference type="PANTHER" id="PTHR23508:SF10">
    <property type="entry name" value="CARBOXYLIC ACID TRANSPORTER PROTEIN HOMOLOG"/>
    <property type="match status" value="1"/>
</dbReference>
<proteinExistence type="predicted"/>
<evidence type="ECO:0000256" key="3">
    <source>
        <dbReference type="ARBA" id="ARBA00022989"/>
    </source>
</evidence>
<dbReference type="GO" id="GO:0046943">
    <property type="term" value="F:carboxylic acid transmembrane transporter activity"/>
    <property type="evidence" value="ECO:0007669"/>
    <property type="project" value="TreeGrafter"/>
</dbReference>
<dbReference type="Gene3D" id="1.20.1250.20">
    <property type="entry name" value="MFS general substrate transporter like domains"/>
    <property type="match status" value="1"/>
</dbReference>
<keyword evidence="4 5" id="KW-0472">Membrane</keyword>
<dbReference type="InterPro" id="IPR011701">
    <property type="entry name" value="MFS"/>
</dbReference>
<feature type="transmembrane region" description="Helical" evidence="5">
    <location>
        <begin position="25"/>
        <end position="48"/>
    </location>
</feature>
<dbReference type="InterPro" id="IPR005829">
    <property type="entry name" value="Sugar_transporter_CS"/>
</dbReference>
<name>A0A9X3TZ32_9PROT</name>
<evidence type="ECO:0000313" key="7">
    <source>
        <dbReference type="EMBL" id="MDA5194443.1"/>
    </source>
</evidence>
<feature type="transmembrane region" description="Helical" evidence="5">
    <location>
        <begin position="296"/>
        <end position="316"/>
    </location>
</feature>
<organism evidence="7 8">
    <name type="scientific">Govanella unica</name>
    <dbReference type="NCBI Taxonomy" id="2975056"/>
    <lineage>
        <taxon>Bacteria</taxon>
        <taxon>Pseudomonadati</taxon>
        <taxon>Pseudomonadota</taxon>
        <taxon>Alphaproteobacteria</taxon>
        <taxon>Emcibacterales</taxon>
        <taxon>Govanellaceae</taxon>
        <taxon>Govanella</taxon>
    </lineage>
</organism>
<dbReference type="EMBL" id="JANWOI010000003">
    <property type="protein sequence ID" value="MDA5194443.1"/>
    <property type="molecule type" value="Genomic_DNA"/>
</dbReference>
<dbReference type="CDD" id="cd17365">
    <property type="entry name" value="MFS_PcaK_like"/>
    <property type="match status" value="1"/>
</dbReference>
<dbReference type="SUPFAM" id="SSF103473">
    <property type="entry name" value="MFS general substrate transporter"/>
    <property type="match status" value="1"/>
</dbReference>
<dbReference type="InterPro" id="IPR036259">
    <property type="entry name" value="MFS_trans_sf"/>
</dbReference>
<sequence length="442" mass="45768">MHGSVKAGAAIDLVGDNGLSRYQKLVVILCATIALLDGFDTQAIGFVAPVIAQEWAMPLAAFGPIFAVGLLGGLVGAVLFGLVADRYGRRITLLLTVALFALGSLVTPLATTGWELGFYRLVTGLGLGGAMPSIIALTSEYSPARMRTTLIVAMFCGFPLGAVVGAILSAPLIAHFGWESVFLLGGIVPILLLPILVLRMPESLGWLTARQNINAVNVILSRMGKPPVTIAALARADEQNLEGQGKTSIYALFTEGRLIGSLLIAGVFFVSLLLVFLMVSWIPAIAVESGLSVQKGVLAAAVLNITGIIGSLLIGAVSDRLGVYRIVGGAYLLGGAAVVLLALGAQPSSTIFLFCAVAGFFCIGAQMCVISIASQFYPVDIRATGVGWSMGMGRFGAIVGPLIGAALIGGTAGKSLFWIVSVLSILAGIGILILGLSMRRRK</sequence>
<keyword evidence="8" id="KW-1185">Reference proteome</keyword>
<keyword evidence="3 5" id="KW-1133">Transmembrane helix</keyword>
<feature type="domain" description="Major facilitator superfamily (MFS) profile" evidence="6">
    <location>
        <begin position="26"/>
        <end position="439"/>
    </location>
</feature>
<protein>
    <submittedName>
        <fullName evidence="7">MFS transporter</fullName>
    </submittedName>
</protein>
<evidence type="ECO:0000256" key="5">
    <source>
        <dbReference type="SAM" id="Phobius"/>
    </source>
</evidence>
<comment type="caution">
    <text evidence="7">The sequence shown here is derived from an EMBL/GenBank/DDBJ whole genome shotgun (WGS) entry which is preliminary data.</text>
</comment>
<dbReference type="PROSITE" id="PS00217">
    <property type="entry name" value="SUGAR_TRANSPORT_2"/>
    <property type="match status" value="1"/>
</dbReference>
<reference evidence="7" key="1">
    <citation type="submission" date="2022-08" db="EMBL/GenBank/DDBJ databases">
        <authorList>
            <person name="Vandamme P."/>
            <person name="Hettiarachchi A."/>
            <person name="Peeters C."/>
            <person name="Cnockaert M."/>
            <person name="Carlier A."/>
        </authorList>
    </citation>
    <scope>NUCLEOTIDE SEQUENCE</scope>
    <source>
        <strain evidence="7">LMG 31809</strain>
    </source>
</reference>
<dbReference type="PANTHER" id="PTHR23508">
    <property type="entry name" value="CARBOXYLIC ACID TRANSPORTER PROTEIN HOMOLOG"/>
    <property type="match status" value="1"/>
</dbReference>
<evidence type="ECO:0000256" key="4">
    <source>
        <dbReference type="ARBA" id="ARBA00023136"/>
    </source>
</evidence>
<feature type="transmembrane region" description="Helical" evidence="5">
    <location>
        <begin position="117"/>
        <end position="138"/>
    </location>
</feature>
<evidence type="ECO:0000256" key="2">
    <source>
        <dbReference type="ARBA" id="ARBA00022692"/>
    </source>
</evidence>
<dbReference type="AlphaFoldDB" id="A0A9X3TZ32"/>
<feature type="transmembrane region" description="Helical" evidence="5">
    <location>
        <begin position="91"/>
        <end position="111"/>
    </location>
</feature>